<feature type="transmembrane region" description="Helical" evidence="2">
    <location>
        <begin position="64"/>
        <end position="85"/>
    </location>
</feature>
<evidence type="ECO:0000256" key="2">
    <source>
        <dbReference type="SAM" id="Phobius"/>
    </source>
</evidence>
<evidence type="ECO:0000313" key="4">
    <source>
        <dbReference type="Proteomes" id="UP001231924"/>
    </source>
</evidence>
<feature type="transmembrane region" description="Helical" evidence="2">
    <location>
        <begin position="91"/>
        <end position="112"/>
    </location>
</feature>
<proteinExistence type="predicted"/>
<sequence length="303" mass="32086">MTTVPDAAPTLRGPRRARHHACLEAGGAHYLASPDARGELCPTGLDGLRRGLDLAASARARAPFVGAGALVAVAVATVLVGPSVADLPSPLPVLTLLVGLVATGVVLAVTALHDRARRTVVATHEMADRDRTARYEHLVATWERLRCAATSWEPAVWEVRAEAGRRAHSPVARRTDGPRHLRADLPVPTFSGARREIAFLPDRVVLRDGRFHTVVGYDTLEVDASTRARAEGGRLGRLTLRAAGIVTVLDLASVDAASATAAALRGMTDAHHRRARAHRGTVPAPRQPSDATGRSWASPTVAL</sequence>
<protein>
    <recommendedName>
        <fullName evidence="5">Integral membrane protein</fullName>
    </recommendedName>
</protein>
<name>A0ABT7M5A4_9PSEU</name>
<dbReference type="Proteomes" id="UP001231924">
    <property type="component" value="Unassembled WGS sequence"/>
</dbReference>
<evidence type="ECO:0000256" key="1">
    <source>
        <dbReference type="SAM" id="MobiDB-lite"/>
    </source>
</evidence>
<gene>
    <name evidence="3" type="ORF">QRT03_07735</name>
</gene>
<organism evidence="3 4">
    <name type="scientific">Actinomycetospora termitidis</name>
    <dbReference type="NCBI Taxonomy" id="3053470"/>
    <lineage>
        <taxon>Bacteria</taxon>
        <taxon>Bacillati</taxon>
        <taxon>Actinomycetota</taxon>
        <taxon>Actinomycetes</taxon>
        <taxon>Pseudonocardiales</taxon>
        <taxon>Pseudonocardiaceae</taxon>
        <taxon>Actinomycetospora</taxon>
    </lineage>
</organism>
<keyword evidence="4" id="KW-1185">Reference proteome</keyword>
<feature type="region of interest" description="Disordered" evidence="1">
    <location>
        <begin position="273"/>
        <end position="303"/>
    </location>
</feature>
<keyword evidence="2" id="KW-1133">Transmembrane helix</keyword>
<accession>A0ABT7M5A4</accession>
<keyword evidence="2" id="KW-0812">Transmembrane</keyword>
<evidence type="ECO:0008006" key="5">
    <source>
        <dbReference type="Google" id="ProtNLM"/>
    </source>
</evidence>
<reference evidence="3 4" key="1">
    <citation type="submission" date="2023-06" db="EMBL/GenBank/DDBJ databases">
        <title>Actinomycetospora Odt1-22.</title>
        <authorList>
            <person name="Supong K."/>
        </authorList>
    </citation>
    <scope>NUCLEOTIDE SEQUENCE [LARGE SCALE GENOMIC DNA]</scope>
    <source>
        <strain evidence="3 4">Odt1-22</strain>
    </source>
</reference>
<feature type="compositionally biased region" description="Polar residues" evidence="1">
    <location>
        <begin position="289"/>
        <end position="303"/>
    </location>
</feature>
<evidence type="ECO:0000313" key="3">
    <source>
        <dbReference type="EMBL" id="MDL5155841.1"/>
    </source>
</evidence>
<keyword evidence="2" id="KW-0472">Membrane</keyword>
<comment type="caution">
    <text evidence="3">The sequence shown here is derived from an EMBL/GenBank/DDBJ whole genome shotgun (WGS) entry which is preliminary data.</text>
</comment>
<dbReference type="RefSeq" id="WP_286051954.1">
    <property type="nucleotide sequence ID" value="NZ_JASVWF010000001.1"/>
</dbReference>
<dbReference type="EMBL" id="JASVWF010000001">
    <property type="protein sequence ID" value="MDL5155841.1"/>
    <property type="molecule type" value="Genomic_DNA"/>
</dbReference>